<reference evidence="1" key="1">
    <citation type="submission" date="2020-08" db="EMBL/GenBank/DDBJ databases">
        <title>Plant Genome Project.</title>
        <authorList>
            <person name="Zhang R.-G."/>
        </authorList>
    </citation>
    <scope>NUCLEOTIDE SEQUENCE</scope>
    <source>
        <strain evidence="1">WSP0</strain>
        <tissue evidence="1">Leaf</tissue>
    </source>
</reference>
<dbReference type="Proteomes" id="UP000823749">
    <property type="component" value="Chromosome 7"/>
</dbReference>
<evidence type="ECO:0000313" key="2">
    <source>
        <dbReference type="Proteomes" id="UP000823749"/>
    </source>
</evidence>
<organism evidence="1 2">
    <name type="scientific">Rhododendron griersonianum</name>
    <dbReference type="NCBI Taxonomy" id="479676"/>
    <lineage>
        <taxon>Eukaryota</taxon>
        <taxon>Viridiplantae</taxon>
        <taxon>Streptophyta</taxon>
        <taxon>Embryophyta</taxon>
        <taxon>Tracheophyta</taxon>
        <taxon>Spermatophyta</taxon>
        <taxon>Magnoliopsida</taxon>
        <taxon>eudicotyledons</taxon>
        <taxon>Gunneridae</taxon>
        <taxon>Pentapetalae</taxon>
        <taxon>asterids</taxon>
        <taxon>Ericales</taxon>
        <taxon>Ericaceae</taxon>
        <taxon>Ericoideae</taxon>
        <taxon>Rhodoreae</taxon>
        <taxon>Rhododendron</taxon>
    </lineage>
</organism>
<proteinExistence type="predicted"/>
<comment type="caution">
    <text evidence="1">The sequence shown here is derived from an EMBL/GenBank/DDBJ whole genome shotgun (WGS) entry which is preliminary data.</text>
</comment>
<dbReference type="AlphaFoldDB" id="A0AAV6JJ21"/>
<gene>
    <name evidence="1" type="ORF">RHGRI_020625</name>
</gene>
<name>A0AAV6JJ21_9ERIC</name>
<sequence>MNLQREFPVIVSTAKHTSSLFQKMIKTPGCQEEEEEINSGPPICFFVYQRATYFSKMSCVLRSIVYRLRYVTPGFGGIRSLIDKMKNSRGHTLKFFYLSVAFKVV</sequence>
<accession>A0AAV6JJ21</accession>
<evidence type="ECO:0000313" key="1">
    <source>
        <dbReference type="EMBL" id="KAG5540472.1"/>
    </source>
</evidence>
<keyword evidence="2" id="KW-1185">Reference proteome</keyword>
<protein>
    <submittedName>
        <fullName evidence="1">Uncharacterized protein</fullName>
    </submittedName>
</protein>
<dbReference type="EMBL" id="JACTNZ010000007">
    <property type="protein sequence ID" value="KAG5540472.1"/>
    <property type="molecule type" value="Genomic_DNA"/>
</dbReference>